<name>A0A368RAM2_SETIT</name>
<evidence type="ECO:0000313" key="1">
    <source>
        <dbReference type="EMBL" id="RCV27229.1"/>
    </source>
</evidence>
<sequence length="87" mass="9300">MAYSSCVVLPITPAPPPPHPSPSPTVPCQPRSFLSVHHRRLLAPTLTLPRLAASLAFGCLPLDQSIRVPTPDCQGLPSLAPIATFRR</sequence>
<gene>
    <name evidence="1" type="ORF">SETIT_5G308000v2</name>
</gene>
<organism evidence="1">
    <name type="scientific">Setaria italica</name>
    <name type="common">Foxtail millet</name>
    <name type="synonym">Panicum italicum</name>
    <dbReference type="NCBI Taxonomy" id="4555"/>
    <lineage>
        <taxon>Eukaryota</taxon>
        <taxon>Viridiplantae</taxon>
        <taxon>Streptophyta</taxon>
        <taxon>Embryophyta</taxon>
        <taxon>Tracheophyta</taxon>
        <taxon>Spermatophyta</taxon>
        <taxon>Magnoliopsida</taxon>
        <taxon>Liliopsida</taxon>
        <taxon>Poales</taxon>
        <taxon>Poaceae</taxon>
        <taxon>PACMAD clade</taxon>
        <taxon>Panicoideae</taxon>
        <taxon>Panicodae</taxon>
        <taxon>Paniceae</taxon>
        <taxon>Cenchrinae</taxon>
        <taxon>Setaria</taxon>
    </lineage>
</organism>
<reference evidence="1" key="2">
    <citation type="submission" date="2015-07" db="EMBL/GenBank/DDBJ databases">
        <authorList>
            <person name="Noorani M."/>
        </authorList>
    </citation>
    <scope>NUCLEOTIDE SEQUENCE</scope>
    <source>
        <strain evidence="1">Yugu1</strain>
    </source>
</reference>
<dbReference type="EMBL" id="CM003532">
    <property type="protein sequence ID" value="RCV27229.1"/>
    <property type="molecule type" value="Genomic_DNA"/>
</dbReference>
<dbReference type="AlphaFoldDB" id="A0A368RAM2"/>
<protein>
    <submittedName>
        <fullName evidence="1">Uncharacterized protein</fullName>
    </submittedName>
</protein>
<reference evidence="1" key="1">
    <citation type="journal article" date="2012" name="Nat. Biotechnol.">
        <title>Reference genome sequence of the model plant Setaria.</title>
        <authorList>
            <person name="Bennetzen J.L."/>
            <person name="Schmutz J."/>
            <person name="Wang H."/>
            <person name="Percifield R."/>
            <person name="Hawkins J."/>
            <person name="Pontaroli A.C."/>
            <person name="Estep M."/>
            <person name="Feng L."/>
            <person name="Vaughn J.N."/>
            <person name="Grimwood J."/>
            <person name="Jenkins J."/>
            <person name="Barry K."/>
            <person name="Lindquist E."/>
            <person name="Hellsten U."/>
            <person name="Deshpande S."/>
            <person name="Wang X."/>
            <person name="Wu X."/>
            <person name="Mitros T."/>
            <person name="Triplett J."/>
            <person name="Yang X."/>
            <person name="Ye C.Y."/>
            <person name="Mauro-Herrera M."/>
            <person name="Wang L."/>
            <person name="Li P."/>
            <person name="Sharma M."/>
            <person name="Sharma R."/>
            <person name="Ronald P.C."/>
            <person name="Panaud O."/>
            <person name="Kellogg E.A."/>
            <person name="Brutnell T.P."/>
            <person name="Doust A.N."/>
            <person name="Tuskan G.A."/>
            <person name="Rokhsar D."/>
            <person name="Devos K.M."/>
        </authorList>
    </citation>
    <scope>NUCLEOTIDE SEQUENCE [LARGE SCALE GENOMIC DNA]</scope>
    <source>
        <strain evidence="1">Yugu1</strain>
    </source>
</reference>
<proteinExistence type="predicted"/>
<accession>A0A368RAM2</accession>